<keyword evidence="9" id="KW-0175">Coiled coil</keyword>
<keyword evidence="11" id="KW-1185">Reference proteome</keyword>
<evidence type="ECO:0000313" key="11">
    <source>
        <dbReference type="Proteomes" id="UP000694561"/>
    </source>
</evidence>
<gene>
    <name evidence="10" type="primary">MRPS26</name>
</gene>
<dbReference type="Pfam" id="PF14943">
    <property type="entry name" value="MRP-S26"/>
    <property type="match status" value="1"/>
</dbReference>
<evidence type="ECO:0000256" key="4">
    <source>
        <dbReference type="ARBA" id="ARBA00022980"/>
    </source>
</evidence>
<evidence type="ECO:0000256" key="5">
    <source>
        <dbReference type="ARBA" id="ARBA00023128"/>
    </source>
</evidence>
<dbReference type="PANTHER" id="PTHR21035">
    <property type="entry name" value="28S RIBOSOMAL PROTEIN S26, MITOCHONDRIAL"/>
    <property type="match status" value="1"/>
</dbReference>
<keyword evidence="4" id="KW-0689">Ribosomal protein</keyword>
<accession>A0A8C6AK16</accession>
<evidence type="ECO:0000256" key="9">
    <source>
        <dbReference type="SAM" id="Coils"/>
    </source>
</evidence>
<protein>
    <recommendedName>
        <fullName evidence="7">Small ribosomal subunit protein mS26</fullName>
    </recommendedName>
    <alternativeName>
        <fullName evidence="8">28S ribosomal protein S26, mitochondrial</fullName>
    </alternativeName>
</protein>
<evidence type="ECO:0000313" key="10">
    <source>
        <dbReference type="Ensembl" id="ENSMMNP00015002982.1"/>
    </source>
</evidence>
<feature type="coiled-coil region" evidence="9">
    <location>
        <begin position="119"/>
        <end position="146"/>
    </location>
</feature>
<dbReference type="InterPro" id="IPR026140">
    <property type="entry name" value="Ribosomal_mS26"/>
</dbReference>
<keyword evidence="5" id="KW-0496">Mitochondrion</keyword>
<reference evidence="10" key="1">
    <citation type="submission" date="2025-08" db="UniProtKB">
        <authorList>
            <consortium name="Ensembl"/>
        </authorList>
    </citation>
    <scope>IDENTIFICATION</scope>
</reference>
<dbReference type="GO" id="GO:0005654">
    <property type="term" value="C:nucleoplasm"/>
    <property type="evidence" value="ECO:0007669"/>
    <property type="project" value="Ensembl"/>
</dbReference>
<dbReference type="GeneTree" id="ENSGT00390000008453"/>
<dbReference type="Proteomes" id="UP000694561">
    <property type="component" value="Unplaced"/>
</dbReference>
<evidence type="ECO:0000256" key="6">
    <source>
        <dbReference type="ARBA" id="ARBA00023274"/>
    </source>
</evidence>
<keyword evidence="6" id="KW-0687">Ribonucleoprotein</keyword>
<organism evidence="10 11">
    <name type="scientific">Monodon monoceros</name>
    <name type="common">Narwhal</name>
    <name type="synonym">Ceratodon monodon</name>
    <dbReference type="NCBI Taxonomy" id="40151"/>
    <lineage>
        <taxon>Eukaryota</taxon>
        <taxon>Metazoa</taxon>
        <taxon>Chordata</taxon>
        <taxon>Craniata</taxon>
        <taxon>Vertebrata</taxon>
        <taxon>Euteleostomi</taxon>
        <taxon>Mammalia</taxon>
        <taxon>Eutheria</taxon>
        <taxon>Laurasiatheria</taxon>
        <taxon>Artiodactyla</taxon>
        <taxon>Whippomorpha</taxon>
        <taxon>Cetacea</taxon>
        <taxon>Odontoceti</taxon>
        <taxon>Monodontidae</taxon>
        <taxon>Monodon</taxon>
    </lineage>
</organism>
<proteinExistence type="inferred from homology"/>
<evidence type="ECO:0000256" key="8">
    <source>
        <dbReference type="ARBA" id="ARBA00035344"/>
    </source>
</evidence>
<evidence type="ECO:0000256" key="7">
    <source>
        <dbReference type="ARBA" id="ARBA00035138"/>
    </source>
</evidence>
<reference evidence="10" key="2">
    <citation type="submission" date="2025-09" db="UniProtKB">
        <authorList>
            <consortium name="Ensembl"/>
        </authorList>
    </citation>
    <scope>IDENTIFICATION</scope>
</reference>
<dbReference type="GO" id="GO:0005763">
    <property type="term" value="C:mitochondrial small ribosomal subunit"/>
    <property type="evidence" value="ECO:0007669"/>
    <property type="project" value="InterPro"/>
</dbReference>
<comment type="subcellular location">
    <subcellularLocation>
        <location evidence="1">Mitochondrion</location>
    </subcellularLocation>
</comment>
<sequence length="233" mass="26726">MFRALSALGARPMGLPPAPFLLPVRCRKTRHDPPAKSKVGRVATPPAVDPAEFFVLTERYRQYRQTVRALRLEFVSEVRKKVHEARTGVLAERKALEDAAEHRELMAWNQAENQRLRELRMARLRQEAREQERRQAEEAARQAREAQAWAQLKEREVLQLQVGRVSRGWGCRPRTPPVPRVLRAARWGRWGHGYLQSWKRVALSLDAGLAGEDLEEEACRESACQARRPGGES</sequence>
<dbReference type="PANTHER" id="PTHR21035:SF2">
    <property type="entry name" value="SMALL RIBOSOMAL SUBUNIT PROTEIN MS26"/>
    <property type="match status" value="1"/>
</dbReference>
<dbReference type="AlphaFoldDB" id="A0A8C6AK16"/>
<comment type="similarity">
    <text evidence="2">Belongs to the mitochondrion-specific ribosomal protein mS26 family.</text>
</comment>
<dbReference type="Ensembl" id="ENSMMNT00015003288.1">
    <property type="protein sequence ID" value="ENSMMNP00015002982.1"/>
    <property type="gene ID" value="ENSMMNG00015002286.1"/>
</dbReference>
<name>A0A8C6AK16_MONMO</name>
<evidence type="ECO:0000256" key="3">
    <source>
        <dbReference type="ARBA" id="ARBA00022946"/>
    </source>
</evidence>
<keyword evidence="3" id="KW-0809">Transit peptide</keyword>
<evidence type="ECO:0000256" key="2">
    <source>
        <dbReference type="ARBA" id="ARBA00009672"/>
    </source>
</evidence>
<evidence type="ECO:0000256" key="1">
    <source>
        <dbReference type="ARBA" id="ARBA00004173"/>
    </source>
</evidence>